<accession>A0A481YX61</accession>
<protein>
    <submittedName>
        <fullName evidence="1">Uncharacterized protein</fullName>
    </submittedName>
</protein>
<organism evidence="1">
    <name type="scientific">Marseillevirus LCMAC202</name>
    <dbReference type="NCBI Taxonomy" id="2506606"/>
    <lineage>
        <taxon>Viruses</taxon>
        <taxon>Varidnaviria</taxon>
        <taxon>Bamfordvirae</taxon>
        <taxon>Nucleocytoviricota</taxon>
        <taxon>Megaviricetes</taxon>
        <taxon>Pimascovirales</taxon>
        <taxon>Pimascovirales incertae sedis</taxon>
        <taxon>Marseilleviridae</taxon>
    </lineage>
</organism>
<proteinExistence type="predicted"/>
<gene>
    <name evidence="1" type="ORF">LCMAC202_00940</name>
</gene>
<sequence length="593" mass="58154">MVNGETSFTRVNVERNNINVLHASNVLKIPRWTSLLAVGNEPGMEGNIMLNRLTRDLCYHDGISWRCLVGGCIVCEECGLPACPHVIVNPDPSLGVDVGLTLQPSGLGALTADCPDGTAVGGDCRGDSAVDWQMSRAAATQVASGNNSFLGNGSGNTASGFRSGVMTGSTNSATDINAVVGGGSLNTASAIKSGVLAGDVNTASGTNAVVGGGTTNTASATDAVVGSGLSNTASGIQSGVFCGDTNTATVANAVVGGGFTNTASGLQAGVLCGDTNMATVANAVVGGGFTNTASGLQAGVFCGAVNSASGFESGILAGTNNTATVTNAVVGGGDTNIASGLQAGVLCGDTNSATAANAVIGGGFTNTASGLRAGVLCGDTNTATADNAVIGGGSQNSALALNSFVGAGVNNAAFGTESAILAGSINTIAGGTDCAIIAGNTNLIVAGRASSSILAGDGIIINMLDQAAFTKDLALEASAASPSEGTHIYSAQPTPPGVSTSSGAISITVDSTDTSGQVTWTPTLANSLCTILFTEPYTAGSLPIVVITPRTAFGTDKLFQTLVTTAAFDVNSLLAGGLDFNYHVIAHVPLAFI</sequence>
<evidence type="ECO:0000313" key="1">
    <source>
        <dbReference type="EMBL" id="QBK87758.1"/>
    </source>
</evidence>
<dbReference type="Gene3D" id="2.150.10.10">
    <property type="entry name" value="Serralysin-like metalloprotease, C-terminal"/>
    <property type="match status" value="2"/>
</dbReference>
<dbReference type="InterPro" id="IPR011049">
    <property type="entry name" value="Serralysin-like_metalloprot_C"/>
</dbReference>
<name>A0A481YX61_9VIRU</name>
<reference evidence="1" key="1">
    <citation type="journal article" date="2019" name="MBio">
        <title>Virus Genomes from Deep Sea Sediments Expand the Ocean Megavirome and Support Independent Origins of Viral Gigantism.</title>
        <authorList>
            <person name="Backstrom D."/>
            <person name="Yutin N."/>
            <person name="Jorgensen S.L."/>
            <person name="Dharamshi J."/>
            <person name="Homa F."/>
            <person name="Zaremba-Niedwiedzka K."/>
            <person name="Spang A."/>
            <person name="Wolf Y.I."/>
            <person name="Koonin E.V."/>
            <person name="Ettema T.J."/>
        </authorList>
    </citation>
    <scope>NUCLEOTIDE SEQUENCE</scope>
</reference>
<dbReference type="EMBL" id="MK500369">
    <property type="protein sequence ID" value="QBK87758.1"/>
    <property type="molecule type" value="Genomic_DNA"/>
</dbReference>